<sequence>MEGRPVVLGVPSGAAGAGRHAAPTAEVVERLDKRGRLTQLDSTAEDVRESCDEKLARGVETSGVDVIVP</sequence>
<reference evidence="2 3" key="1">
    <citation type="submission" date="2020-07" db="EMBL/GenBank/DDBJ databases">
        <title>Sequencing the genomes of 1000 actinobacteria strains.</title>
        <authorList>
            <person name="Klenk H.-P."/>
        </authorList>
    </citation>
    <scope>NUCLEOTIDE SEQUENCE [LARGE SCALE GENOMIC DNA]</scope>
    <source>
        <strain evidence="2 3">DSM 45975</strain>
    </source>
</reference>
<protein>
    <submittedName>
        <fullName evidence="2">Uncharacterized protein</fullName>
    </submittedName>
</protein>
<dbReference type="Proteomes" id="UP000569329">
    <property type="component" value="Unassembled WGS sequence"/>
</dbReference>
<comment type="caution">
    <text evidence="2">The sequence shown here is derived from an EMBL/GenBank/DDBJ whole genome shotgun (WGS) entry which is preliminary data.</text>
</comment>
<proteinExistence type="predicted"/>
<gene>
    <name evidence="2" type="ORF">FHX42_000761</name>
</gene>
<organism evidence="2 3">
    <name type="scientific">Halosaccharopolyspora lacisalsi</name>
    <dbReference type="NCBI Taxonomy" id="1000566"/>
    <lineage>
        <taxon>Bacteria</taxon>
        <taxon>Bacillati</taxon>
        <taxon>Actinomycetota</taxon>
        <taxon>Actinomycetes</taxon>
        <taxon>Pseudonocardiales</taxon>
        <taxon>Pseudonocardiaceae</taxon>
        <taxon>Halosaccharopolyspora</taxon>
    </lineage>
</organism>
<evidence type="ECO:0000313" key="2">
    <source>
        <dbReference type="EMBL" id="MBA8823432.1"/>
    </source>
</evidence>
<accession>A0A839DN92</accession>
<feature type="region of interest" description="Disordered" evidence="1">
    <location>
        <begin position="1"/>
        <end position="25"/>
    </location>
</feature>
<feature type="compositionally biased region" description="Low complexity" evidence="1">
    <location>
        <begin position="13"/>
        <end position="25"/>
    </location>
</feature>
<evidence type="ECO:0000256" key="1">
    <source>
        <dbReference type="SAM" id="MobiDB-lite"/>
    </source>
</evidence>
<dbReference type="AlphaFoldDB" id="A0A839DN92"/>
<name>A0A839DN92_9PSEU</name>
<evidence type="ECO:0000313" key="3">
    <source>
        <dbReference type="Proteomes" id="UP000569329"/>
    </source>
</evidence>
<dbReference type="EMBL" id="JACGWZ010000001">
    <property type="protein sequence ID" value="MBA8823432.1"/>
    <property type="molecule type" value="Genomic_DNA"/>
</dbReference>
<keyword evidence="3" id="KW-1185">Reference proteome</keyword>